<sequence>MDMFMNDPEEKRHFVDILMSFYNYQMDSAKDIAIMERDFFNMSEKSKQFLMASPMNISKMRSTLKQIAREWSTEGKEEREASFGPIKKMLQQYFPNPVKENGDRVKVLFPGCGLGRLVFDAASMGFYAQGNEFSYHMLITSGFILNEMEKANQFQLRPYILNFCNQYKEEDPFKVYNFPDVFPGDEIKPEWQNLSMVAGDFREVYSGQKGEWDCIVTCFFIDTANNIIEKGGVWINLGPLQYHYHQQPDQLSIELSYEEILLAAEKIGFSIENKYEVDSSYVGCQKNMNQLIYKCQGFAGVKKDDKFV</sequence>
<evidence type="ECO:0000256" key="4">
    <source>
        <dbReference type="ARBA" id="ARBA00022679"/>
    </source>
</evidence>
<dbReference type="SUPFAM" id="SSF53335">
    <property type="entry name" value="S-adenosyl-L-methionine-dependent methyltransferases"/>
    <property type="match status" value="1"/>
</dbReference>
<evidence type="ECO:0000256" key="5">
    <source>
        <dbReference type="ARBA" id="ARBA00022691"/>
    </source>
</evidence>
<keyword evidence="5" id="KW-0949">S-adenosyl-L-methionine</keyword>
<gene>
    <name evidence="6" type="ORF">PPERSA_09008</name>
</gene>
<protein>
    <recommendedName>
        <fullName evidence="2">carnosine N-methyltransferase</fullName>
        <ecNumber evidence="2">2.1.1.22</ecNumber>
    </recommendedName>
</protein>
<dbReference type="InParanoid" id="A0A0V0R3W6"/>
<dbReference type="GO" id="GO:0032259">
    <property type="term" value="P:methylation"/>
    <property type="evidence" value="ECO:0007669"/>
    <property type="project" value="UniProtKB-KW"/>
</dbReference>
<evidence type="ECO:0000256" key="3">
    <source>
        <dbReference type="ARBA" id="ARBA00022603"/>
    </source>
</evidence>
<keyword evidence="3" id="KW-0489">Methyltransferase</keyword>
<dbReference type="OrthoDB" id="978at2759"/>
<dbReference type="EC" id="2.1.1.22" evidence="2"/>
<dbReference type="InterPro" id="IPR012901">
    <property type="entry name" value="CARME"/>
</dbReference>
<dbReference type="Pfam" id="PF07942">
    <property type="entry name" value="CARME"/>
    <property type="match status" value="1"/>
</dbReference>
<dbReference type="AlphaFoldDB" id="A0A0V0R3W6"/>
<dbReference type="OMA" id="WSHHATE"/>
<dbReference type="InterPro" id="IPR029063">
    <property type="entry name" value="SAM-dependent_MTases_sf"/>
</dbReference>
<dbReference type="EMBL" id="LDAU01000057">
    <property type="protein sequence ID" value="KRX08904.1"/>
    <property type="molecule type" value="Genomic_DNA"/>
</dbReference>
<dbReference type="PANTHER" id="PTHR12303:SF6">
    <property type="entry name" value="CARNOSINE N-METHYLTRANSFERASE"/>
    <property type="match status" value="1"/>
</dbReference>
<dbReference type="Proteomes" id="UP000054937">
    <property type="component" value="Unassembled WGS sequence"/>
</dbReference>
<dbReference type="PANTHER" id="PTHR12303">
    <property type="entry name" value="CARNOSINE N-METHYLTRANSFERASE"/>
    <property type="match status" value="1"/>
</dbReference>
<evidence type="ECO:0000313" key="6">
    <source>
        <dbReference type="EMBL" id="KRX08904.1"/>
    </source>
</evidence>
<evidence type="ECO:0000256" key="1">
    <source>
        <dbReference type="ARBA" id="ARBA00010086"/>
    </source>
</evidence>
<dbReference type="GO" id="GO:0030735">
    <property type="term" value="F:carnosine N-methyltransferase activity"/>
    <property type="evidence" value="ECO:0007669"/>
    <property type="project" value="UniProtKB-EC"/>
</dbReference>
<evidence type="ECO:0000313" key="7">
    <source>
        <dbReference type="Proteomes" id="UP000054937"/>
    </source>
</evidence>
<reference evidence="6 7" key="1">
    <citation type="journal article" date="2015" name="Sci. Rep.">
        <title>Genome of the facultative scuticociliatosis pathogen Pseudocohnilembus persalinus provides insight into its virulence through horizontal gene transfer.</title>
        <authorList>
            <person name="Xiong J."/>
            <person name="Wang G."/>
            <person name="Cheng J."/>
            <person name="Tian M."/>
            <person name="Pan X."/>
            <person name="Warren A."/>
            <person name="Jiang C."/>
            <person name="Yuan D."/>
            <person name="Miao W."/>
        </authorList>
    </citation>
    <scope>NUCLEOTIDE SEQUENCE [LARGE SCALE GENOMIC DNA]</scope>
    <source>
        <strain evidence="6">36N120E</strain>
    </source>
</reference>
<comment type="caution">
    <text evidence="6">The sequence shown here is derived from an EMBL/GenBank/DDBJ whole genome shotgun (WGS) entry which is preliminary data.</text>
</comment>
<accession>A0A0V0R3W6</accession>
<organism evidence="6 7">
    <name type="scientific">Pseudocohnilembus persalinus</name>
    <name type="common">Ciliate</name>
    <dbReference type="NCBI Taxonomy" id="266149"/>
    <lineage>
        <taxon>Eukaryota</taxon>
        <taxon>Sar</taxon>
        <taxon>Alveolata</taxon>
        <taxon>Ciliophora</taxon>
        <taxon>Intramacronucleata</taxon>
        <taxon>Oligohymenophorea</taxon>
        <taxon>Scuticociliatia</taxon>
        <taxon>Philasterida</taxon>
        <taxon>Pseudocohnilembidae</taxon>
        <taxon>Pseudocohnilembus</taxon>
    </lineage>
</organism>
<evidence type="ECO:0000256" key="2">
    <source>
        <dbReference type="ARBA" id="ARBA00012003"/>
    </source>
</evidence>
<proteinExistence type="inferred from homology"/>
<keyword evidence="7" id="KW-1185">Reference proteome</keyword>
<name>A0A0V0R3W6_PSEPJ</name>
<dbReference type="Gene3D" id="3.40.50.150">
    <property type="entry name" value="Vaccinia Virus protein VP39"/>
    <property type="match status" value="1"/>
</dbReference>
<keyword evidence="4" id="KW-0808">Transferase</keyword>
<dbReference type="SMART" id="SM01296">
    <property type="entry name" value="N2227"/>
    <property type="match status" value="1"/>
</dbReference>
<comment type="similarity">
    <text evidence="1">Belongs to the carnosine N-methyltransferase family.</text>
</comment>